<dbReference type="KEGG" id="aeh:Mlg_1987"/>
<proteinExistence type="predicted"/>
<evidence type="ECO:0000313" key="1">
    <source>
        <dbReference type="EMBL" id="ABI57329.1"/>
    </source>
</evidence>
<dbReference type="Proteomes" id="UP000001962">
    <property type="component" value="Chromosome"/>
</dbReference>
<dbReference type="RefSeq" id="WP_011629723.1">
    <property type="nucleotide sequence ID" value="NC_008340.1"/>
</dbReference>
<keyword evidence="2" id="KW-1185">Reference proteome</keyword>
<dbReference type="EMBL" id="CP000453">
    <property type="protein sequence ID" value="ABI57329.1"/>
    <property type="molecule type" value="Genomic_DNA"/>
</dbReference>
<dbReference type="OrthoDB" id="7055931at2"/>
<dbReference type="HOGENOM" id="CLU_675504_0_0_6"/>
<accession>Q0A758</accession>
<sequence>MSSQLSAIAAVLTVELAPDAVAQGYQPPRPLERDRGEELAWALAADLQEVLGDLQDYGLVIPAALYDLTEILRPGLPMVDILMELYRGGLQGGAFQPQLMAIGAHQGHWPVEAIAPERTPGAGPMLGLPLVFIGPAETMADLERRLEEHLLEKGRAGLRTRELMESDFQVPAVNLAYATFNDLCAMLRLQLEHHGFAELWTLLQGALFHPERRQVTRLDSGNAFWLDGRRVYTPFYTVAQWQAEHGSGLDGYAAWLRTQRQYMAGLGAHGLEVILCAADPALAGACANKGVARLQEKALPHPDRLREKAVESQEGDLTAATRVTLTEQHLPDLGPIAYTAELHGPDGELLQQVHDYPLHPGALQSIQADWQARAQGLGAAFELFRPGRVVTDAQAPGQLRGDRPEAP</sequence>
<organism evidence="1 2">
    <name type="scientific">Alkalilimnicola ehrlichii (strain ATCC BAA-1101 / DSM 17681 / MLHE-1)</name>
    <dbReference type="NCBI Taxonomy" id="187272"/>
    <lineage>
        <taxon>Bacteria</taxon>
        <taxon>Pseudomonadati</taxon>
        <taxon>Pseudomonadota</taxon>
        <taxon>Gammaproteobacteria</taxon>
        <taxon>Chromatiales</taxon>
        <taxon>Ectothiorhodospiraceae</taxon>
        <taxon>Alkalilimnicola</taxon>
    </lineage>
</organism>
<reference evidence="2" key="1">
    <citation type="submission" date="2006-08" db="EMBL/GenBank/DDBJ databases">
        <title>Complete sequence of Alkalilimnicola ehrilichei MLHE-1.</title>
        <authorList>
            <person name="Copeland A."/>
            <person name="Lucas S."/>
            <person name="Lapidus A."/>
            <person name="Barry K."/>
            <person name="Detter J.C."/>
            <person name="Glavina del Rio T."/>
            <person name="Hammon N."/>
            <person name="Israni S."/>
            <person name="Dalin E."/>
            <person name="Tice H."/>
            <person name="Pitluck S."/>
            <person name="Sims D."/>
            <person name="Brettin T."/>
            <person name="Bruce D."/>
            <person name="Han C."/>
            <person name="Tapia R."/>
            <person name="Gilna P."/>
            <person name="Schmutz J."/>
            <person name="Larimer F."/>
            <person name="Land M."/>
            <person name="Hauser L."/>
            <person name="Kyrpides N."/>
            <person name="Mikhailova N."/>
            <person name="Oremland R.S."/>
            <person name="Hoeft S.E."/>
            <person name="Switzer-Blum J."/>
            <person name="Kulp T."/>
            <person name="King G."/>
            <person name="Tabita R."/>
            <person name="Witte B."/>
            <person name="Santini J.M."/>
            <person name="Basu P."/>
            <person name="Hollibaugh J.T."/>
            <person name="Xie G."/>
            <person name="Stolz J.F."/>
            <person name="Richardson P."/>
        </authorList>
    </citation>
    <scope>NUCLEOTIDE SEQUENCE [LARGE SCALE GENOMIC DNA]</scope>
    <source>
        <strain evidence="2">ATCC BAA-1101 / DSM 17681 / MLHE-1</strain>
    </source>
</reference>
<evidence type="ECO:0000313" key="2">
    <source>
        <dbReference type="Proteomes" id="UP000001962"/>
    </source>
</evidence>
<name>Q0A758_ALKEH</name>
<protein>
    <submittedName>
        <fullName evidence="1">Uncharacterized protein</fullName>
    </submittedName>
</protein>
<dbReference type="AlphaFoldDB" id="Q0A758"/>
<gene>
    <name evidence="1" type="ordered locus">Mlg_1987</name>
</gene>
<dbReference type="eggNOG" id="ENOG5034A7Q">
    <property type="taxonomic scope" value="Bacteria"/>
</dbReference>